<keyword evidence="2" id="KW-1185">Reference proteome</keyword>
<dbReference type="Proteomes" id="UP000246464">
    <property type="component" value="Chromosome 12"/>
</dbReference>
<protein>
    <submittedName>
        <fullName evidence="1">Uncharacterized protein</fullName>
    </submittedName>
</protein>
<organism evidence="1 2">
    <name type="scientific">Scophthalmus maximus</name>
    <name type="common">Turbot</name>
    <name type="synonym">Psetta maxima</name>
    <dbReference type="NCBI Taxonomy" id="52904"/>
    <lineage>
        <taxon>Eukaryota</taxon>
        <taxon>Metazoa</taxon>
        <taxon>Chordata</taxon>
        <taxon>Craniata</taxon>
        <taxon>Vertebrata</taxon>
        <taxon>Euteleostomi</taxon>
        <taxon>Actinopterygii</taxon>
        <taxon>Neopterygii</taxon>
        <taxon>Teleostei</taxon>
        <taxon>Neoteleostei</taxon>
        <taxon>Acanthomorphata</taxon>
        <taxon>Carangaria</taxon>
        <taxon>Pleuronectiformes</taxon>
        <taxon>Pleuronectoidei</taxon>
        <taxon>Scophthalmidae</taxon>
        <taxon>Scophthalmus</taxon>
    </lineage>
</organism>
<evidence type="ECO:0000313" key="2">
    <source>
        <dbReference type="Proteomes" id="UP000246464"/>
    </source>
</evidence>
<evidence type="ECO:0000313" key="1">
    <source>
        <dbReference type="EMBL" id="AWP11538.1"/>
    </source>
</evidence>
<gene>
    <name evidence="1" type="ORF">SMAX5B_009605</name>
</gene>
<reference evidence="1 2" key="1">
    <citation type="submission" date="2017-12" db="EMBL/GenBank/DDBJ databases">
        <title>Integrating genomic resources of turbot (Scophthalmus maximus) in depth evaluation of genetic and physical mapping variation across individuals.</title>
        <authorList>
            <person name="Martinez P."/>
        </authorList>
    </citation>
    <scope>NUCLEOTIDE SEQUENCE [LARGE SCALE GENOMIC DNA]</scope>
</reference>
<dbReference type="AlphaFoldDB" id="A0A2U9C554"/>
<sequence length="128" mass="14631">MERVDCLAEYLVGLRTETGQTLNNQQASTIIALWQNLLPYDQQRVTYAARHQAVDERCVPGMERVDCLAEYLVGLRTETGQTLNNQQASTIIALWQNLLPYDQQRVTYAARHQDQQDPLLSGQIVVVW</sequence>
<accession>A0A2U9C554</accession>
<proteinExistence type="predicted"/>
<dbReference type="EMBL" id="CP026254">
    <property type="protein sequence ID" value="AWP11538.1"/>
    <property type="molecule type" value="Genomic_DNA"/>
</dbReference>
<name>A0A2U9C554_SCOMX</name>